<sequence>MEIYHTQKWSREPQFASFWAHYQAVYKWRQEHQRIAQLSVGFSRRNMEKHKIGTDASTSAKNQECEVSANTNFVVLKNGNDFTNKFESRTTLNYEEEEMSKEMKEFFQKTIEHRKQRDASRAVQDQQCGKLNNEDDMNHWFTINNEDYVLADKSAFNVPRANKREVAHSEMEEMLDRQGRRKMKFEVEDDLPDGVEEMKPSLEYDLPEDVQDMKPSLENKFATNLHKQRKRNGANDVQTETPNDNGREVVSIRKKKRRIDIGALKSLEIITFEQAKELIRLNPNCGLKVRVKGVVVAIRDVVLAGPARVIDDQMAFHTDVMVTQAVFRPVYGEIYEARVTHISSDFIAALIMDAIAISAPIDTKFQEKLKGVTLDIDDVVALKYQSITINREILKYFYIINKNLDIPIKDDPDIIASSKNKKTTFTETDNESE</sequence>
<evidence type="ECO:0000313" key="2">
    <source>
        <dbReference type="WBParaSite" id="Hba_14785"/>
    </source>
</evidence>
<dbReference type="WBParaSite" id="Hba_14785">
    <property type="protein sequence ID" value="Hba_14785"/>
    <property type="gene ID" value="Hba_14785"/>
</dbReference>
<proteinExistence type="predicted"/>
<organism evidence="1 2">
    <name type="scientific">Heterorhabditis bacteriophora</name>
    <name type="common">Entomopathogenic nematode worm</name>
    <dbReference type="NCBI Taxonomy" id="37862"/>
    <lineage>
        <taxon>Eukaryota</taxon>
        <taxon>Metazoa</taxon>
        <taxon>Ecdysozoa</taxon>
        <taxon>Nematoda</taxon>
        <taxon>Chromadorea</taxon>
        <taxon>Rhabditida</taxon>
        <taxon>Rhabditina</taxon>
        <taxon>Rhabditomorpha</taxon>
        <taxon>Strongyloidea</taxon>
        <taxon>Heterorhabditidae</taxon>
        <taxon>Heterorhabditis</taxon>
    </lineage>
</organism>
<dbReference type="Proteomes" id="UP000095283">
    <property type="component" value="Unplaced"/>
</dbReference>
<reference evidence="2" key="1">
    <citation type="submission" date="2016-11" db="UniProtKB">
        <authorList>
            <consortium name="WormBaseParasite"/>
        </authorList>
    </citation>
    <scope>IDENTIFICATION</scope>
</reference>
<evidence type="ECO:0000313" key="1">
    <source>
        <dbReference type="Proteomes" id="UP000095283"/>
    </source>
</evidence>
<accession>A0A1I7XB01</accession>
<protein>
    <submittedName>
        <fullName evidence="2">S1 motif domain-containing protein</fullName>
    </submittedName>
</protein>
<name>A0A1I7XB01_HETBA</name>
<keyword evidence="1" id="KW-1185">Reference proteome</keyword>
<dbReference type="AlphaFoldDB" id="A0A1I7XB01"/>